<evidence type="ECO:0000256" key="1">
    <source>
        <dbReference type="SAM" id="Coils"/>
    </source>
</evidence>
<proteinExistence type="predicted"/>
<keyword evidence="1" id="KW-0175">Coiled coil</keyword>
<dbReference type="RefSeq" id="WP_173752385.1">
    <property type="nucleotide sequence ID" value="NZ_BAABXP010000001.1"/>
</dbReference>
<accession>A0ABV2M607</accession>
<name>A0ABV2M607_9FIRM</name>
<evidence type="ECO:0000313" key="3">
    <source>
        <dbReference type="Proteomes" id="UP001549106"/>
    </source>
</evidence>
<gene>
    <name evidence="2" type="ORF">ABID24_002045</name>
</gene>
<comment type="caution">
    <text evidence="2">The sequence shown here is derived from an EMBL/GenBank/DDBJ whole genome shotgun (WGS) entry which is preliminary data.</text>
</comment>
<dbReference type="Proteomes" id="UP001549106">
    <property type="component" value="Unassembled WGS sequence"/>
</dbReference>
<sequence>METKQNYNGDIKAEMEELQKLELTVELEEMAWSTCGGFVTLVCCS</sequence>
<reference evidence="2 3" key="1">
    <citation type="submission" date="2024-06" db="EMBL/GenBank/DDBJ databases">
        <title>Genomic Encyclopedia of Type Strains, Phase IV (KMG-IV): sequencing the most valuable type-strain genomes for metagenomic binning, comparative biology and taxonomic classification.</title>
        <authorList>
            <person name="Goeker M."/>
        </authorList>
    </citation>
    <scope>NUCLEOTIDE SEQUENCE [LARGE SCALE GENOMIC DNA]</scope>
    <source>
        <strain evidence="2 3">DSM 29492</strain>
    </source>
</reference>
<dbReference type="EMBL" id="JBEPMJ010000014">
    <property type="protein sequence ID" value="MET3750792.1"/>
    <property type="molecule type" value="Genomic_DNA"/>
</dbReference>
<protein>
    <recommendedName>
        <fullName evidence="4">Plantaricin C family lantibiotic</fullName>
    </recommendedName>
</protein>
<feature type="coiled-coil region" evidence="1">
    <location>
        <begin position="4"/>
        <end position="31"/>
    </location>
</feature>
<organism evidence="2 3">
    <name type="scientific">Blautia caecimuris</name>
    <dbReference type="NCBI Taxonomy" id="1796615"/>
    <lineage>
        <taxon>Bacteria</taxon>
        <taxon>Bacillati</taxon>
        <taxon>Bacillota</taxon>
        <taxon>Clostridia</taxon>
        <taxon>Lachnospirales</taxon>
        <taxon>Lachnospiraceae</taxon>
        <taxon>Blautia</taxon>
    </lineage>
</organism>
<evidence type="ECO:0000313" key="2">
    <source>
        <dbReference type="EMBL" id="MET3750792.1"/>
    </source>
</evidence>
<keyword evidence="3" id="KW-1185">Reference proteome</keyword>
<evidence type="ECO:0008006" key="4">
    <source>
        <dbReference type="Google" id="ProtNLM"/>
    </source>
</evidence>